<evidence type="ECO:0000256" key="17">
    <source>
        <dbReference type="ARBA" id="ARBA00048679"/>
    </source>
</evidence>
<dbReference type="OMA" id="GCEDSTR"/>
<dbReference type="GeneTree" id="ENSGT00940000156066"/>
<dbReference type="SMART" id="SM00109">
    <property type="entry name" value="C1"/>
    <property type="match status" value="1"/>
</dbReference>
<dbReference type="GO" id="GO:0007265">
    <property type="term" value="P:Ras protein signal transduction"/>
    <property type="evidence" value="ECO:0000318"/>
    <property type="project" value="GO_Central"/>
</dbReference>
<dbReference type="GO" id="GO:0043410">
    <property type="term" value="P:positive regulation of MAPK cascade"/>
    <property type="evidence" value="ECO:0007669"/>
    <property type="project" value="Ensembl"/>
</dbReference>
<comment type="similarity">
    <text evidence="3">Belongs to the protein kinase superfamily. TKL Ser/Thr protein kinase family.</text>
</comment>
<dbReference type="InterPro" id="IPR011009">
    <property type="entry name" value="Kinase-like_dom_sf"/>
</dbReference>
<evidence type="ECO:0000256" key="7">
    <source>
        <dbReference type="ARBA" id="ARBA00022553"/>
    </source>
</evidence>
<feature type="compositionally biased region" description="Low complexity" evidence="18">
    <location>
        <begin position="412"/>
        <end position="440"/>
    </location>
</feature>
<feature type="compositionally biased region" description="Acidic residues" evidence="18">
    <location>
        <begin position="506"/>
        <end position="515"/>
    </location>
</feature>
<protein>
    <recommendedName>
        <fullName evidence="4">non-specific serine/threonine protein kinase</fullName>
        <ecNumber evidence="4">2.7.11.1</ecNumber>
    </recommendedName>
</protein>
<feature type="region of interest" description="Disordered" evidence="18">
    <location>
        <begin position="373"/>
        <end position="456"/>
    </location>
</feature>
<keyword evidence="9" id="KW-0479">Metal-binding</keyword>
<dbReference type="InterPro" id="IPR002219">
    <property type="entry name" value="PKC_DAG/PE"/>
</dbReference>
<dbReference type="CDD" id="cd14152">
    <property type="entry name" value="STKc_KSR1"/>
    <property type="match status" value="1"/>
</dbReference>
<comment type="catalytic activity">
    <reaction evidence="17">
        <text>L-seryl-[protein] + ATP = O-phospho-L-seryl-[protein] + ADP + H(+)</text>
        <dbReference type="Rhea" id="RHEA:17989"/>
        <dbReference type="Rhea" id="RHEA-COMP:9863"/>
        <dbReference type="Rhea" id="RHEA-COMP:11604"/>
        <dbReference type="ChEBI" id="CHEBI:15378"/>
        <dbReference type="ChEBI" id="CHEBI:29999"/>
        <dbReference type="ChEBI" id="CHEBI:30616"/>
        <dbReference type="ChEBI" id="CHEBI:83421"/>
        <dbReference type="ChEBI" id="CHEBI:456216"/>
        <dbReference type="EC" id="2.7.11.1"/>
    </reaction>
</comment>
<dbReference type="GO" id="GO:0005829">
    <property type="term" value="C:cytosol"/>
    <property type="evidence" value="ECO:0007669"/>
    <property type="project" value="Ensembl"/>
</dbReference>
<evidence type="ECO:0000256" key="15">
    <source>
        <dbReference type="ARBA" id="ARBA00023136"/>
    </source>
</evidence>
<keyword evidence="11" id="KW-0863">Zinc-finger</keyword>
<sequence>MNRGGLRAAGMGERKDGEPAAAGGSGGGSGAAGRALQQCAQLQKLIDISIGSLRGLRTKCAVSNDLTQQEIRTLEAKLVRYISKQRQCKLSVSPRERTAELNSYPRFSDWLDTCDLTTQVVQKIPQELTLDALLEMNESKLKETLKRCGASAEECSRIHSTFACFRKVTSLGAADLKDDVCLPADPRREGGTSNPADAPGPAGVAAVGWTSGAPHLCKAGSGPQTRSVSVSAFPPAEAYPEGLPDALATQPPCGRLTPRTALGSPVTPPTTPQLRRQFKLKPPRTPPPPSRKVFQLLPNFPTLTRSKSHESQLVSSPFSTKSWLSQVCHVCQKSMMFGVKCKHCRLKCHNKCTKEAPACRISFLPLPKLRRTESVPSDINNPVDRSGEPHFGTLPKALTKKEHPPAINHLDSSSNPSSTTSSTPSSPAPFHSSNPSSATTPPNPSPMTQRDSRFNFPGNGWAWGGWGWGALGSETGPGLARRLCRRRLRALDSSQTEEQEAAKSEPEDDEDEVEDLPNSRPPWKGTISRKASQTSVYLQEWDIPFEQVELGEPIGQGRWGKVYRGKWHGEVAIRLLEVDGHNQDHLKLFKKEVMNYRQTRHENVVLFMGACMNPPHLAIITSFCKGRTLHSFVRDPKTALDINKTRQIAQEIIKGMGYLHAKGIVHKDLKSKNVFYDNGKVVITDFGLFGISGVVQEGRRENQLKLPHDWLCYLAPEIVREMTPGKDEDKLPFSKAADVYAFGTIWFELQARDWPFKNQAAEALIWQIGSWEGVKQVLATVSLGKEVSEILSACWALDLQERPSFTLLMEMLEKLPKLNRRLSHPGHFWKSADINSSKVVTRFERFGLGSLESSNPKI</sequence>
<evidence type="ECO:0000256" key="1">
    <source>
        <dbReference type="ARBA" id="ARBA00004170"/>
    </source>
</evidence>
<evidence type="ECO:0000313" key="22">
    <source>
        <dbReference type="Proteomes" id="UP000002279"/>
    </source>
</evidence>
<dbReference type="GO" id="GO:0051087">
    <property type="term" value="F:protein-folding chaperone binding"/>
    <property type="evidence" value="ECO:0007669"/>
    <property type="project" value="Ensembl"/>
</dbReference>
<organism evidence="21 22">
    <name type="scientific">Ornithorhynchus anatinus</name>
    <name type="common">Duckbill platypus</name>
    <dbReference type="NCBI Taxonomy" id="9258"/>
    <lineage>
        <taxon>Eukaryota</taxon>
        <taxon>Metazoa</taxon>
        <taxon>Chordata</taxon>
        <taxon>Craniata</taxon>
        <taxon>Vertebrata</taxon>
        <taxon>Euteleostomi</taxon>
        <taxon>Mammalia</taxon>
        <taxon>Monotremata</taxon>
        <taxon>Ornithorhynchidae</taxon>
        <taxon>Ornithorhynchus</taxon>
    </lineage>
</organism>
<evidence type="ECO:0000256" key="6">
    <source>
        <dbReference type="ARBA" id="ARBA00022527"/>
    </source>
</evidence>
<dbReference type="InParanoid" id="A0A6I8NYC2"/>
<dbReference type="PANTHER" id="PTHR23257:SF716">
    <property type="entry name" value="KINASE SUPPRESSOR OF RAS 1"/>
    <property type="match status" value="1"/>
</dbReference>
<keyword evidence="7" id="KW-0597">Phosphoprotein</keyword>
<dbReference type="Bgee" id="ENSOANG00000005665">
    <property type="expression patterns" value="Expressed in cerebellum and 7 other cell types or tissues"/>
</dbReference>
<dbReference type="GO" id="GO:0005783">
    <property type="term" value="C:endoplasmic reticulum"/>
    <property type="evidence" value="ECO:0000318"/>
    <property type="project" value="GO_Central"/>
</dbReference>
<feature type="domain" description="Protein kinase" evidence="19">
    <location>
        <begin position="548"/>
        <end position="818"/>
    </location>
</feature>
<evidence type="ECO:0000256" key="5">
    <source>
        <dbReference type="ARBA" id="ARBA00022490"/>
    </source>
</evidence>
<dbReference type="Gene3D" id="1.10.510.10">
    <property type="entry name" value="Transferase(Phosphotransferase) domain 1"/>
    <property type="match status" value="1"/>
</dbReference>
<evidence type="ECO:0000256" key="2">
    <source>
        <dbReference type="ARBA" id="ARBA00004496"/>
    </source>
</evidence>
<keyword evidence="5" id="KW-0963">Cytoplasm</keyword>
<keyword evidence="12" id="KW-0418">Kinase</keyword>
<dbReference type="Gene3D" id="3.30.60.20">
    <property type="match status" value="1"/>
</dbReference>
<feature type="domain" description="Phorbol-ester/DAG-type" evidence="20">
    <location>
        <begin position="315"/>
        <end position="359"/>
    </location>
</feature>
<dbReference type="InterPro" id="IPR013761">
    <property type="entry name" value="SAM/pointed_sf"/>
</dbReference>
<dbReference type="FunFam" id="1.10.510.10:FF:000107">
    <property type="entry name" value="kinase suppressor of Ras 1"/>
    <property type="match status" value="1"/>
</dbReference>
<feature type="region of interest" description="Disordered" evidence="18">
    <location>
        <begin position="1"/>
        <end position="29"/>
    </location>
</feature>
<keyword evidence="15" id="KW-0472">Membrane</keyword>
<dbReference type="SMART" id="SM00220">
    <property type="entry name" value="S_TKc"/>
    <property type="match status" value="1"/>
</dbReference>
<dbReference type="EC" id="2.7.11.1" evidence="4"/>
<dbReference type="GO" id="GO:0051879">
    <property type="term" value="F:Hsp90 protein binding"/>
    <property type="evidence" value="ECO:0007669"/>
    <property type="project" value="Ensembl"/>
</dbReference>
<dbReference type="PANTHER" id="PTHR23257">
    <property type="entry name" value="SERINE-THREONINE PROTEIN KINASE"/>
    <property type="match status" value="1"/>
</dbReference>
<dbReference type="SUPFAM" id="SSF57889">
    <property type="entry name" value="Cysteine-rich domain"/>
    <property type="match status" value="1"/>
</dbReference>
<evidence type="ECO:0000256" key="3">
    <source>
        <dbReference type="ARBA" id="ARBA00005843"/>
    </source>
</evidence>
<dbReference type="PROSITE" id="PS00108">
    <property type="entry name" value="PROTEIN_KINASE_ST"/>
    <property type="match status" value="1"/>
</dbReference>
<dbReference type="Proteomes" id="UP000002279">
    <property type="component" value="Chromosome 17"/>
</dbReference>
<dbReference type="FunCoup" id="A0A6I8NYC2">
    <property type="interactions" value="1485"/>
</dbReference>
<dbReference type="InterPro" id="IPR008271">
    <property type="entry name" value="Ser/Thr_kinase_AS"/>
</dbReference>
<evidence type="ECO:0000256" key="12">
    <source>
        <dbReference type="ARBA" id="ARBA00022777"/>
    </source>
</evidence>
<dbReference type="InterPro" id="IPR001245">
    <property type="entry name" value="Ser-Thr/Tyr_kinase_cat_dom"/>
</dbReference>
<reference evidence="21" key="3">
    <citation type="submission" date="2025-09" db="UniProtKB">
        <authorList>
            <consortium name="Ensembl"/>
        </authorList>
    </citation>
    <scope>IDENTIFICATION</scope>
    <source>
        <strain evidence="21">Glennie</strain>
    </source>
</reference>
<dbReference type="GO" id="GO:0005078">
    <property type="term" value="F:MAP-kinase scaffold activity"/>
    <property type="evidence" value="ECO:0007669"/>
    <property type="project" value="Ensembl"/>
</dbReference>
<keyword evidence="8" id="KW-0808">Transferase</keyword>
<evidence type="ECO:0000256" key="18">
    <source>
        <dbReference type="SAM" id="MobiDB-lite"/>
    </source>
</evidence>
<proteinExistence type="inferred from homology"/>
<keyword evidence="14" id="KW-0067">ATP-binding</keyword>
<dbReference type="FunFam" id="3.30.60.20:FF:000010">
    <property type="entry name" value="Putative kinase suppressor of Ras 1"/>
    <property type="match status" value="1"/>
</dbReference>
<evidence type="ECO:0000256" key="14">
    <source>
        <dbReference type="ARBA" id="ARBA00022840"/>
    </source>
</evidence>
<dbReference type="Gene3D" id="1.10.150.50">
    <property type="entry name" value="Transcription Factor, Ets-1"/>
    <property type="match status" value="1"/>
</dbReference>
<dbReference type="InterPro" id="IPR046861">
    <property type="entry name" value="SAM_KSR1_N"/>
</dbReference>
<evidence type="ECO:0000256" key="4">
    <source>
        <dbReference type="ARBA" id="ARBA00012513"/>
    </source>
</evidence>
<dbReference type="Gene3D" id="3.30.200.20">
    <property type="entry name" value="Phosphorylase Kinase, domain 1"/>
    <property type="match status" value="1"/>
</dbReference>
<keyword evidence="6" id="KW-0723">Serine/threonine-protein kinase</keyword>
<dbReference type="Pfam" id="PF20406">
    <property type="entry name" value="SAM_KSR1_N"/>
    <property type="match status" value="1"/>
</dbReference>
<dbReference type="CDD" id="cd20872">
    <property type="entry name" value="C1_KSR1"/>
    <property type="match status" value="1"/>
</dbReference>
<dbReference type="GO" id="GO:0005524">
    <property type="term" value="F:ATP binding"/>
    <property type="evidence" value="ECO:0007669"/>
    <property type="project" value="UniProtKB-KW"/>
</dbReference>
<evidence type="ECO:0000256" key="13">
    <source>
        <dbReference type="ARBA" id="ARBA00022833"/>
    </source>
</evidence>
<comment type="subcellular location">
    <subcellularLocation>
        <location evidence="2">Cytoplasm</location>
    </subcellularLocation>
    <subcellularLocation>
        <location evidence="1">Membrane</location>
        <topology evidence="1">Peripheral membrane protein</topology>
    </subcellularLocation>
</comment>
<comment type="catalytic activity">
    <reaction evidence="16">
        <text>L-threonyl-[protein] + ATP = O-phospho-L-threonyl-[protein] + ADP + H(+)</text>
        <dbReference type="Rhea" id="RHEA:46608"/>
        <dbReference type="Rhea" id="RHEA-COMP:11060"/>
        <dbReference type="Rhea" id="RHEA-COMP:11605"/>
        <dbReference type="ChEBI" id="CHEBI:15378"/>
        <dbReference type="ChEBI" id="CHEBI:30013"/>
        <dbReference type="ChEBI" id="CHEBI:30616"/>
        <dbReference type="ChEBI" id="CHEBI:61977"/>
        <dbReference type="ChEBI" id="CHEBI:456216"/>
        <dbReference type="EC" id="2.7.11.1"/>
    </reaction>
</comment>
<dbReference type="Ensembl" id="ENSOANT00000059790.1">
    <property type="protein sequence ID" value="ENSOANP00000046385.1"/>
    <property type="gene ID" value="ENSOANG00000005665.3"/>
</dbReference>
<evidence type="ECO:0000256" key="11">
    <source>
        <dbReference type="ARBA" id="ARBA00022771"/>
    </source>
</evidence>
<dbReference type="GO" id="GO:0031434">
    <property type="term" value="F:mitogen-activated protein kinase kinase binding"/>
    <property type="evidence" value="ECO:0007669"/>
    <property type="project" value="Ensembl"/>
</dbReference>
<dbReference type="Pfam" id="PF07714">
    <property type="entry name" value="PK_Tyr_Ser-Thr"/>
    <property type="match status" value="1"/>
</dbReference>
<accession>A0A6I8NYC2</accession>
<feature type="region of interest" description="Disordered" evidence="18">
    <location>
        <begin position="491"/>
        <end position="529"/>
    </location>
</feature>
<dbReference type="PROSITE" id="PS50011">
    <property type="entry name" value="PROTEIN_KINASE_DOM"/>
    <property type="match status" value="1"/>
</dbReference>
<evidence type="ECO:0000256" key="10">
    <source>
        <dbReference type="ARBA" id="ARBA00022741"/>
    </source>
</evidence>
<keyword evidence="10" id="KW-0547">Nucleotide-binding</keyword>
<dbReference type="GO" id="GO:0071889">
    <property type="term" value="F:14-3-3 protein binding"/>
    <property type="evidence" value="ECO:0007669"/>
    <property type="project" value="Ensembl"/>
</dbReference>
<keyword evidence="22" id="KW-1185">Reference proteome</keyword>
<dbReference type="Gene3D" id="6.10.140.1120">
    <property type="match status" value="1"/>
</dbReference>
<dbReference type="SUPFAM" id="SSF56112">
    <property type="entry name" value="Protein kinase-like (PK-like)"/>
    <property type="match status" value="1"/>
</dbReference>
<evidence type="ECO:0000256" key="9">
    <source>
        <dbReference type="ARBA" id="ARBA00022723"/>
    </source>
</evidence>
<dbReference type="GO" id="GO:0042127">
    <property type="term" value="P:regulation of cell population proliferation"/>
    <property type="evidence" value="ECO:0007669"/>
    <property type="project" value="Ensembl"/>
</dbReference>
<dbReference type="PROSITE" id="PS50081">
    <property type="entry name" value="ZF_DAG_PE_2"/>
    <property type="match status" value="1"/>
</dbReference>
<evidence type="ECO:0000256" key="8">
    <source>
        <dbReference type="ARBA" id="ARBA00022679"/>
    </source>
</evidence>
<dbReference type="FunFam" id="3.30.200.20:FF:000034">
    <property type="entry name" value="Kinase suppressor of Ras 1"/>
    <property type="match status" value="1"/>
</dbReference>
<dbReference type="InterPro" id="IPR050167">
    <property type="entry name" value="Ser_Thr_protein_kinase"/>
</dbReference>
<keyword evidence="13" id="KW-0862">Zinc</keyword>
<dbReference type="GO" id="GO:0004672">
    <property type="term" value="F:protein kinase activity"/>
    <property type="evidence" value="ECO:0000318"/>
    <property type="project" value="GO_Central"/>
</dbReference>
<dbReference type="GO" id="GO:0005737">
    <property type="term" value="C:cytoplasm"/>
    <property type="evidence" value="ECO:0000318"/>
    <property type="project" value="GO_Central"/>
</dbReference>
<name>A0A6I8NYC2_ORNAN</name>
<reference evidence="21" key="2">
    <citation type="submission" date="2025-08" db="UniProtKB">
        <authorList>
            <consortium name="Ensembl"/>
        </authorList>
    </citation>
    <scope>IDENTIFICATION</scope>
    <source>
        <strain evidence="21">Glennie</strain>
    </source>
</reference>
<dbReference type="GO" id="GO:0016020">
    <property type="term" value="C:membrane"/>
    <property type="evidence" value="ECO:0000318"/>
    <property type="project" value="GO_Central"/>
</dbReference>
<dbReference type="FunFam" id="1.10.150.50:FF:000031">
    <property type="entry name" value="Kinase suppressor of Ras 2"/>
    <property type="match status" value="1"/>
</dbReference>
<evidence type="ECO:0000259" key="20">
    <source>
        <dbReference type="PROSITE" id="PS50081"/>
    </source>
</evidence>
<dbReference type="InterPro" id="IPR046933">
    <property type="entry name" value="SAM_KSR1_N_sf"/>
</dbReference>
<gene>
    <name evidence="21" type="primary">KSR1</name>
</gene>
<evidence type="ECO:0000313" key="21">
    <source>
        <dbReference type="Ensembl" id="ENSOANP00000046385.1"/>
    </source>
</evidence>
<dbReference type="AlphaFoldDB" id="A0A6I8NYC2"/>
<dbReference type="InterPro" id="IPR000719">
    <property type="entry name" value="Prot_kinase_dom"/>
</dbReference>
<reference evidence="21 22" key="1">
    <citation type="journal article" date="2008" name="Nature">
        <title>Genome analysis of the platypus reveals unique signatures of evolution.</title>
        <authorList>
            <person name="Warren W.C."/>
            <person name="Hillier L.W."/>
            <person name="Marshall Graves J.A."/>
            <person name="Birney E."/>
            <person name="Ponting C.P."/>
            <person name="Grutzner F."/>
            <person name="Belov K."/>
            <person name="Miller W."/>
            <person name="Clarke L."/>
            <person name="Chinwalla A.T."/>
            <person name="Yang S.P."/>
            <person name="Heger A."/>
            <person name="Locke D.P."/>
            <person name="Miethke P."/>
            <person name="Waters P.D."/>
            <person name="Veyrunes F."/>
            <person name="Fulton L."/>
            <person name="Fulton B."/>
            <person name="Graves T."/>
            <person name="Wallis J."/>
            <person name="Puente X.S."/>
            <person name="Lopez-Otin C."/>
            <person name="Ordonez G.R."/>
            <person name="Eichler E.E."/>
            <person name="Chen L."/>
            <person name="Cheng Z."/>
            <person name="Deakin J.E."/>
            <person name="Alsop A."/>
            <person name="Thompson K."/>
            <person name="Kirby P."/>
            <person name="Papenfuss A.T."/>
            <person name="Wakefield M.J."/>
            <person name="Olender T."/>
            <person name="Lancet D."/>
            <person name="Huttley G.A."/>
            <person name="Smit A.F."/>
            <person name="Pask A."/>
            <person name="Temple-Smith P."/>
            <person name="Batzer M.A."/>
            <person name="Walker J.A."/>
            <person name="Konkel M.K."/>
            <person name="Harris R.S."/>
            <person name="Whittington C.M."/>
            <person name="Wong E.S."/>
            <person name="Gemmell N.J."/>
            <person name="Buschiazzo E."/>
            <person name="Vargas Jentzsch I.M."/>
            <person name="Merkel A."/>
            <person name="Schmitz J."/>
            <person name="Zemann A."/>
            <person name="Churakov G."/>
            <person name="Kriegs J.O."/>
            <person name="Brosius J."/>
            <person name="Murchison E.P."/>
            <person name="Sachidanandam R."/>
            <person name="Smith C."/>
            <person name="Hannon G.J."/>
            <person name="Tsend-Ayush E."/>
            <person name="McMillan D."/>
            <person name="Attenborough R."/>
            <person name="Rens W."/>
            <person name="Ferguson-Smith M."/>
            <person name="Lefevre C.M."/>
            <person name="Sharp J.A."/>
            <person name="Nicholas K.R."/>
            <person name="Ray D.A."/>
            <person name="Kube M."/>
            <person name="Reinhardt R."/>
            <person name="Pringle T.H."/>
            <person name="Taylor J."/>
            <person name="Jones R.C."/>
            <person name="Nixon B."/>
            <person name="Dacheux J.L."/>
            <person name="Niwa H."/>
            <person name="Sekita Y."/>
            <person name="Huang X."/>
            <person name="Stark A."/>
            <person name="Kheradpour P."/>
            <person name="Kellis M."/>
            <person name="Flicek P."/>
            <person name="Chen Y."/>
            <person name="Webber C."/>
            <person name="Hardison R."/>
            <person name="Nelson J."/>
            <person name="Hallsworth-Pepin K."/>
            <person name="Delehaunty K."/>
            <person name="Markovic C."/>
            <person name="Minx P."/>
            <person name="Feng Y."/>
            <person name="Kremitzki C."/>
            <person name="Mitreva M."/>
            <person name="Glasscock J."/>
            <person name="Wylie T."/>
            <person name="Wohldmann P."/>
            <person name="Thiru P."/>
            <person name="Nhan M.N."/>
            <person name="Pohl C.S."/>
            <person name="Smith S.M."/>
            <person name="Hou S."/>
            <person name="Nefedov M."/>
            <person name="de Jong P.J."/>
            <person name="Renfree M.B."/>
            <person name="Mardis E.R."/>
            <person name="Wilson R.K."/>
        </authorList>
    </citation>
    <scope>NUCLEOTIDE SEQUENCE [LARGE SCALE GENOMIC DNA]</scope>
    <source>
        <strain evidence="21 22">Glennie</strain>
    </source>
</reference>
<evidence type="ECO:0000259" key="19">
    <source>
        <dbReference type="PROSITE" id="PS50011"/>
    </source>
</evidence>
<dbReference type="GO" id="GO:0004674">
    <property type="term" value="F:protein serine/threonine kinase activity"/>
    <property type="evidence" value="ECO:0007669"/>
    <property type="project" value="UniProtKB-KW"/>
</dbReference>
<dbReference type="InterPro" id="IPR046349">
    <property type="entry name" value="C1-like_sf"/>
</dbReference>
<evidence type="ECO:0000256" key="16">
    <source>
        <dbReference type="ARBA" id="ARBA00047899"/>
    </source>
</evidence>
<dbReference type="GO" id="GO:0008270">
    <property type="term" value="F:zinc ion binding"/>
    <property type="evidence" value="ECO:0007669"/>
    <property type="project" value="UniProtKB-KW"/>
</dbReference>